<feature type="transmembrane region" description="Helical" evidence="8">
    <location>
        <begin position="139"/>
        <end position="158"/>
    </location>
</feature>
<organism evidence="9 10">
    <name type="scientific">Metabacillus niabensis</name>
    <dbReference type="NCBI Taxonomy" id="324854"/>
    <lineage>
        <taxon>Bacteria</taxon>
        <taxon>Bacillati</taxon>
        <taxon>Bacillota</taxon>
        <taxon>Bacilli</taxon>
        <taxon>Bacillales</taxon>
        <taxon>Bacillaceae</taxon>
        <taxon>Metabacillus</taxon>
    </lineage>
</organism>
<proteinExistence type="inferred from homology"/>
<dbReference type="NCBIfam" id="TIGR03426">
    <property type="entry name" value="shape_MreD"/>
    <property type="match status" value="1"/>
</dbReference>
<feature type="transmembrane region" description="Helical" evidence="8">
    <location>
        <begin position="6"/>
        <end position="28"/>
    </location>
</feature>
<dbReference type="RefSeq" id="WP_170944461.1">
    <property type="nucleotide sequence ID" value="NZ_CADEPK010000140.1"/>
</dbReference>
<feature type="transmembrane region" description="Helical" evidence="8">
    <location>
        <begin position="40"/>
        <end position="63"/>
    </location>
</feature>
<name>A0ABT9YXJ9_9BACI</name>
<evidence type="ECO:0000256" key="3">
    <source>
        <dbReference type="ARBA" id="ARBA00022475"/>
    </source>
</evidence>
<keyword evidence="5" id="KW-0133">Cell shape</keyword>
<dbReference type="EMBL" id="JAUSTZ010000002">
    <property type="protein sequence ID" value="MDQ0224713.1"/>
    <property type="molecule type" value="Genomic_DNA"/>
</dbReference>
<comment type="caution">
    <text evidence="9">The sequence shown here is derived from an EMBL/GenBank/DDBJ whole genome shotgun (WGS) entry which is preliminary data.</text>
</comment>
<evidence type="ECO:0000256" key="5">
    <source>
        <dbReference type="ARBA" id="ARBA00022960"/>
    </source>
</evidence>
<evidence type="ECO:0000256" key="4">
    <source>
        <dbReference type="ARBA" id="ARBA00022692"/>
    </source>
</evidence>
<keyword evidence="7 8" id="KW-0472">Membrane</keyword>
<evidence type="ECO:0000313" key="9">
    <source>
        <dbReference type="EMBL" id="MDQ0224713.1"/>
    </source>
</evidence>
<dbReference type="Proteomes" id="UP001232245">
    <property type="component" value="Unassembled WGS sequence"/>
</dbReference>
<evidence type="ECO:0000256" key="2">
    <source>
        <dbReference type="ARBA" id="ARBA00007776"/>
    </source>
</evidence>
<keyword evidence="4 8" id="KW-0812">Transmembrane</keyword>
<comment type="similarity">
    <text evidence="2">Belongs to the MreD family.</text>
</comment>
<gene>
    <name evidence="9" type="ORF">J2S02_001042</name>
</gene>
<keyword evidence="10" id="KW-1185">Reference proteome</keyword>
<dbReference type="Pfam" id="PF04093">
    <property type="entry name" value="MreD"/>
    <property type="match status" value="1"/>
</dbReference>
<feature type="transmembrane region" description="Helical" evidence="8">
    <location>
        <begin position="69"/>
        <end position="89"/>
    </location>
</feature>
<dbReference type="InterPro" id="IPR007227">
    <property type="entry name" value="Cell_shape_determining_MreD"/>
</dbReference>
<comment type="subcellular location">
    <subcellularLocation>
        <location evidence="1">Cell membrane</location>
        <topology evidence="1">Multi-pass membrane protein</topology>
    </subcellularLocation>
</comment>
<reference evidence="9 10" key="1">
    <citation type="submission" date="2023-07" db="EMBL/GenBank/DDBJ databases">
        <title>Genomic Encyclopedia of Type Strains, Phase IV (KMG-IV): sequencing the most valuable type-strain genomes for metagenomic binning, comparative biology and taxonomic classification.</title>
        <authorList>
            <person name="Goeker M."/>
        </authorList>
    </citation>
    <scope>NUCLEOTIDE SEQUENCE [LARGE SCALE GENOMIC DNA]</scope>
    <source>
        <strain evidence="9 10">DSM 17723</strain>
    </source>
</reference>
<evidence type="ECO:0000256" key="7">
    <source>
        <dbReference type="ARBA" id="ARBA00023136"/>
    </source>
</evidence>
<keyword evidence="6 8" id="KW-1133">Transmembrane helix</keyword>
<protein>
    <submittedName>
        <fullName evidence="9">Rod shape-determining protein MreD</fullName>
    </submittedName>
</protein>
<evidence type="ECO:0000256" key="8">
    <source>
        <dbReference type="SAM" id="Phobius"/>
    </source>
</evidence>
<accession>A0ABT9YXJ9</accession>
<evidence type="ECO:0000256" key="6">
    <source>
        <dbReference type="ARBA" id="ARBA00022989"/>
    </source>
</evidence>
<sequence>MRRFILPFLIFFVFISEGMFSHLVHFSFAQDGQLFVPRFVLIVIIFVTVYLTRTQGMLLGLVFGLLHDIVYIEVIGIYLITYALIAYLISKVMKVLHKNIFIVLFLTILSVALLEYYVYGVNYLIGATDMSMYNFTTLRLLPTLALNAVVAIIFIYPISRFLTKIKIEESED</sequence>
<evidence type="ECO:0000256" key="1">
    <source>
        <dbReference type="ARBA" id="ARBA00004651"/>
    </source>
</evidence>
<keyword evidence="3" id="KW-1003">Cell membrane</keyword>
<evidence type="ECO:0000313" key="10">
    <source>
        <dbReference type="Proteomes" id="UP001232245"/>
    </source>
</evidence>
<feature type="transmembrane region" description="Helical" evidence="8">
    <location>
        <begin position="101"/>
        <end position="119"/>
    </location>
</feature>